<dbReference type="OrthoDB" id="10259622at2759"/>
<evidence type="ECO:0000313" key="3">
    <source>
        <dbReference type="EMBL" id="APA09028.1"/>
    </source>
</evidence>
<dbReference type="VEuPathDB" id="FungiDB:sscle_04g037980"/>
<dbReference type="PANTHER" id="PTHR46364">
    <property type="entry name" value="OS08G0421900 PROTEIN"/>
    <property type="match status" value="1"/>
</dbReference>
<dbReference type="EMBL" id="CP017817">
    <property type="protein sequence ID" value="APA09028.1"/>
    <property type="molecule type" value="Genomic_DNA"/>
</dbReference>
<feature type="region of interest" description="Disordered" evidence="1">
    <location>
        <begin position="1"/>
        <end position="33"/>
    </location>
</feature>
<reference evidence="4" key="1">
    <citation type="journal article" date="2017" name="Genome Biol. Evol.">
        <title>The complete genome sequence of the phytopathogenic fungus Sclerotinia sclerotiorum reveals insights into the genome architecture of broad host range pathogens.</title>
        <authorList>
            <person name="Derbyshire M."/>
            <person name="Denton-Giles M."/>
            <person name="Hegedus D."/>
            <person name="Seifbarghy S."/>
            <person name="Rollins J."/>
            <person name="van Kan J."/>
            <person name="Seidl M.F."/>
            <person name="Faino L."/>
            <person name="Mbengue M."/>
            <person name="Navaud O."/>
            <person name="Raffaele S."/>
            <person name="Hammond-Kosack K."/>
            <person name="Heard S."/>
            <person name="Oliver R."/>
        </authorList>
    </citation>
    <scope>NUCLEOTIDE SEQUENCE [LARGE SCALE GENOMIC DNA]</scope>
    <source>
        <strain evidence="4">ATCC 18683 / 1980 / Ss-1</strain>
    </source>
</reference>
<evidence type="ECO:0000256" key="1">
    <source>
        <dbReference type="SAM" id="MobiDB-lite"/>
    </source>
</evidence>
<dbReference type="InterPro" id="IPR043151">
    <property type="entry name" value="BAH_sf"/>
</dbReference>
<gene>
    <name evidence="3" type="ORF">sscle_04g037980</name>
</gene>
<dbReference type="KEGG" id="ssl:SS1G_02898"/>
<proteinExistence type="predicted"/>
<name>A0A1D9Q254_SCLS1</name>
<dbReference type="OMA" id="NVKQWIE"/>
<feature type="region of interest" description="Disordered" evidence="1">
    <location>
        <begin position="292"/>
        <end position="315"/>
    </location>
</feature>
<dbReference type="Proteomes" id="UP000177798">
    <property type="component" value="Chromosome 4"/>
</dbReference>
<dbReference type="PROSITE" id="PS51038">
    <property type="entry name" value="BAH"/>
    <property type="match status" value="1"/>
</dbReference>
<dbReference type="CDD" id="cd04370">
    <property type="entry name" value="BAH"/>
    <property type="match status" value="1"/>
</dbReference>
<dbReference type="RefSeq" id="XP_001596676.1">
    <property type="nucleotide sequence ID" value="XM_001596626.1"/>
</dbReference>
<dbReference type="GO" id="GO:0003682">
    <property type="term" value="F:chromatin binding"/>
    <property type="evidence" value="ECO:0007669"/>
    <property type="project" value="InterPro"/>
</dbReference>
<dbReference type="Gene3D" id="2.30.30.490">
    <property type="match status" value="1"/>
</dbReference>
<organism evidence="3 4">
    <name type="scientific">Sclerotinia sclerotiorum (strain ATCC 18683 / 1980 / Ss-1)</name>
    <name type="common">White mold</name>
    <name type="synonym">Whetzelinia sclerotiorum</name>
    <dbReference type="NCBI Taxonomy" id="665079"/>
    <lineage>
        <taxon>Eukaryota</taxon>
        <taxon>Fungi</taxon>
        <taxon>Dikarya</taxon>
        <taxon>Ascomycota</taxon>
        <taxon>Pezizomycotina</taxon>
        <taxon>Leotiomycetes</taxon>
        <taxon>Helotiales</taxon>
        <taxon>Sclerotiniaceae</taxon>
        <taxon>Sclerotinia</taxon>
    </lineage>
</organism>
<feature type="domain" description="BAH" evidence="2">
    <location>
        <begin position="109"/>
        <end position="243"/>
    </location>
</feature>
<protein>
    <recommendedName>
        <fullName evidence="2">BAH domain-containing protein</fullName>
    </recommendedName>
</protein>
<accession>A0A1D9Q254</accession>
<dbReference type="AlphaFoldDB" id="A0A1D9Q254"/>
<dbReference type="InterPro" id="IPR001025">
    <property type="entry name" value="BAH_dom"/>
</dbReference>
<sequence length="366" mass="41837">MAPKHGLNGSNTSLTKRARAEPSEPTSMSPPAYVHDSISFEIKIPVMNTSKKAKESKQNAEWRSQAEEHISPFQGFNASEKELNYHYTVVPNTEWMSMREYKKFILQGDTYKNNQFVYVKGKTEEGTEPRDFWTARILQVRAKDPQHVYALVAWMYWPEELPATAKAAGETSVKPGRRKYHGNLELIASNYLDVVDVLTIAGKIDLVPFSEKLVDNAVSEPAPGMFYWRQTFCRATQRLSDLPVYCLCNGHYNPDVREYEHICDNKACQILYHPQCLVEDALAKKYYEEYPQNGTGPRANGTKPKDKKKKGGKSKEKIYSKTFNGQLVHDHDEQTPPMIKITDMRSNPPTEILQRVTCPKCSTLFE</sequence>
<evidence type="ECO:0000259" key="2">
    <source>
        <dbReference type="PROSITE" id="PS51038"/>
    </source>
</evidence>
<evidence type="ECO:0000313" key="4">
    <source>
        <dbReference type="Proteomes" id="UP000177798"/>
    </source>
</evidence>